<feature type="domain" description="AMMECR1" evidence="1">
    <location>
        <begin position="1"/>
        <end position="186"/>
    </location>
</feature>
<evidence type="ECO:0000259" key="1">
    <source>
        <dbReference type="PROSITE" id="PS51112"/>
    </source>
</evidence>
<dbReference type="Gene3D" id="3.30.700.20">
    <property type="entry name" value="Hypothetical protein ph0010, domain 1"/>
    <property type="match status" value="1"/>
</dbReference>
<protein>
    <recommendedName>
        <fullName evidence="1">AMMECR1 domain-containing protein</fullName>
    </recommendedName>
</protein>
<dbReference type="Pfam" id="PF01871">
    <property type="entry name" value="AMMECR1"/>
    <property type="match status" value="1"/>
</dbReference>
<dbReference type="SUPFAM" id="SSF143447">
    <property type="entry name" value="AMMECR1-like"/>
    <property type="match status" value="1"/>
</dbReference>
<dbReference type="InterPro" id="IPR027623">
    <property type="entry name" value="AmmeMemoSam_A"/>
</dbReference>
<dbReference type="InterPro" id="IPR023473">
    <property type="entry name" value="AMMECR1"/>
</dbReference>
<reference evidence="2" key="1">
    <citation type="journal article" date="2012" name="Proc. Natl. Acad. Sci. U.S.A.">
        <title>Antigenic diversity is generated by distinct evolutionary mechanisms in African trypanosome species.</title>
        <authorList>
            <person name="Jackson A.P."/>
            <person name="Berry A."/>
            <person name="Aslett M."/>
            <person name="Allison H.C."/>
            <person name="Burton P."/>
            <person name="Vavrova-Anderson J."/>
            <person name="Brown R."/>
            <person name="Browne H."/>
            <person name="Corton N."/>
            <person name="Hauser H."/>
            <person name="Gamble J."/>
            <person name="Gilderthorp R."/>
            <person name="Marcello L."/>
            <person name="McQuillan J."/>
            <person name="Otto T.D."/>
            <person name="Quail M.A."/>
            <person name="Sanders M.J."/>
            <person name="van Tonder A."/>
            <person name="Ginger M.L."/>
            <person name="Field M.C."/>
            <person name="Barry J.D."/>
            <person name="Hertz-Fowler C."/>
            <person name="Berriman M."/>
        </authorList>
    </citation>
    <scope>NUCLEOTIDE SEQUENCE</scope>
    <source>
        <strain evidence="2">Y486</strain>
    </source>
</reference>
<accession>G0U8Q9</accession>
<dbReference type="InterPro" id="IPR036071">
    <property type="entry name" value="AMMECR1_dom_sf"/>
</dbReference>
<sequence>MVVATTGMAQYCCAVIHSRLRGERPPEPPADIPNDPCPIFVTLKYLTGELRGCIGSFAAEPLHEQLKNYAIASAFQDSRFRPVALGELHSLSCSVCLLHTFEKASSWKDWQIGTHGIRIRYKSYSATYLPSVMPEQGWDHFQALESLLRKAGYTGQVTETVLNDLTLTRYQESKAGTTFASLNIGLEHAAPTT</sequence>
<dbReference type="InterPro" id="IPR002733">
    <property type="entry name" value="AMMECR1_domain"/>
</dbReference>
<dbReference type="VEuPathDB" id="TriTrypDB:TvY486_1114710"/>
<dbReference type="NCBIfam" id="TIGR00296">
    <property type="entry name" value="TIGR00296 family protein"/>
    <property type="match status" value="1"/>
</dbReference>
<dbReference type="PANTHER" id="PTHR13016">
    <property type="entry name" value="AMMECR1 HOMOLOG"/>
    <property type="match status" value="1"/>
</dbReference>
<dbReference type="PROSITE" id="PS51112">
    <property type="entry name" value="AMMECR1"/>
    <property type="match status" value="1"/>
</dbReference>
<evidence type="ECO:0000313" key="2">
    <source>
        <dbReference type="EMBL" id="CCC53987.1"/>
    </source>
</evidence>
<dbReference type="PANTHER" id="PTHR13016:SF0">
    <property type="entry name" value="AMME SYNDROME CANDIDATE GENE 1 PROTEIN"/>
    <property type="match status" value="1"/>
</dbReference>
<dbReference type="NCBIfam" id="TIGR04335">
    <property type="entry name" value="AmmeMemoSam_A"/>
    <property type="match status" value="1"/>
</dbReference>
<dbReference type="EMBL" id="HE573027">
    <property type="protein sequence ID" value="CCC53987.1"/>
    <property type="molecule type" value="Genomic_DNA"/>
</dbReference>
<dbReference type="OMA" id="LFITWNK"/>
<dbReference type="Gene3D" id="3.30.1490.150">
    <property type="entry name" value="Hypothetical protein ph0010, domain 2"/>
    <property type="match status" value="1"/>
</dbReference>
<organism evidence="2">
    <name type="scientific">Trypanosoma vivax (strain Y486)</name>
    <dbReference type="NCBI Taxonomy" id="1055687"/>
    <lineage>
        <taxon>Eukaryota</taxon>
        <taxon>Discoba</taxon>
        <taxon>Euglenozoa</taxon>
        <taxon>Kinetoplastea</taxon>
        <taxon>Metakinetoplastina</taxon>
        <taxon>Trypanosomatida</taxon>
        <taxon>Trypanosomatidae</taxon>
        <taxon>Trypanosoma</taxon>
        <taxon>Duttonella</taxon>
    </lineage>
</organism>
<gene>
    <name evidence="2" type="ORF">TVY486_1114710</name>
</gene>
<proteinExistence type="predicted"/>
<name>G0U8Q9_TRYVY</name>
<dbReference type="InterPro" id="IPR027485">
    <property type="entry name" value="AMMECR1_N"/>
</dbReference>
<dbReference type="AlphaFoldDB" id="G0U8Q9"/>